<feature type="region of interest" description="Disordered" evidence="2">
    <location>
        <begin position="71"/>
        <end position="90"/>
    </location>
</feature>
<keyword evidence="1" id="KW-0175">Coiled coil</keyword>
<proteinExistence type="predicted"/>
<accession>A0AAV0ER14</accession>
<feature type="region of interest" description="Disordered" evidence="2">
    <location>
        <begin position="322"/>
        <end position="380"/>
    </location>
</feature>
<feature type="compositionally biased region" description="Basic residues" evidence="2">
    <location>
        <begin position="1"/>
        <end position="14"/>
    </location>
</feature>
<feature type="coiled-coil region" evidence="1">
    <location>
        <begin position="176"/>
        <end position="221"/>
    </location>
</feature>
<evidence type="ECO:0000313" key="4">
    <source>
        <dbReference type="Proteomes" id="UP001152523"/>
    </source>
</evidence>
<feature type="region of interest" description="Disordered" evidence="2">
    <location>
        <begin position="1"/>
        <end position="66"/>
    </location>
</feature>
<dbReference type="AlphaFoldDB" id="A0AAV0ER14"/>
<reference evidence="3" key="1">
    <citation type="submission" date="2022-07" db="EMBL/GenBank/DDBJ databases">
        <authorList>
            <person name="Macas J."/>
            <person name="Novak P."/>
            <person name="Neumann P."/>
        </authorList>
    </citation>
    <scope>NUCLEOTIDE SEQUENCE</scope>
</reference>
<evidence type="ECO:0000256" key="1">
    <source>
        <dbReference type="SAM" id="Coils"/>
    </source>
</evidence>
<name>A0AAV0ER14_9ASTE</name>
<keyword evidence="4" id="KW-1185">Reference proteome</keyword>
<gene>
    <name evidence="3" type="ORF">CEPIT_LOCUS26900</name>
</gene>
<comment type="caution">
    <text evidence="3">The sequence shown here is derived from an EMBL/GenBank/DDBJ whole genome shotgun (WGS) entry which is preliminary data.</text>
</comment>
<evidence type="ECO:0000256" key="2">
    <source>
        <dbReference type="SAM" id="MobiDB-lite"/>
    </source>
</evidence>
<organism evidence="3 4">
    <name type="scientific">Cuscuta epithymum</name>
    <dbReference type="NCBI Taxonomy" id="186058"/>
    <lineage>
        <taxon>Eukaryota</taxon>
        <taxon>Viridiplantae</taxon>
        <taxon>Streptophyta</taxon>
        <taxon>Embryophyta</taxon>
        <taxon>Tracheophyta</taxon>
        <taxon>Spermatophyta</taxon>
        <taxon>Magnoliopsida</taxon>
        <taxon>eudicotyledons</taxon>
        <taxon>Gunneridae</taxon>
        <taxon>Pentapetalae</taxon>
        <taxon>asterids</taxon>
        <taxon>lamiids</taxon>
        <taxon>Solanales</taxon>
        <taxon>Convolvulaceae</taxon>
        <taxon>Cuscuteae</taxon>
        <taxon>Cuscuta</taxon>
        <taxon>Cuscuta subgen. Cuscuta</taxon>
    </lineage>
</organism>
<dbReference type="EMBL" id="CAMAPF010000938">
    <property type="protein sequence ID" value="CAH9125616.1"/>
    <property type="molecule type" value="Genomic_DNA"/>
</dbReference>
<evidence type="ECO:0000313" key="3">
    <source>
        <dbReference type="EMBL" id="CAH9125616.1"/>
    </source>
</evidence>
<dbReference type="Proteomes" id="UP001152523">
    <property type="component" value="Unassembled WGS sequence"/>
</dbReference>
<protein>
    <submittedName>
        <fullName evidence="3">Uncharacterized protein</fullName>
    </submittedName>
</protein>
<sequence>MISSRRVGHLRSRRGRDPPKQLIPVLVPRAPRGRSSRERTPGRVSPPPENKKQKKGAPGRKDVPILIVEEQPSLNPSAITPPRSPPSPIDEGIRPAEIIQFPVKSGTSVMHGTLHPVVFMRGVMAPKDRSVLARLGDDILDYKVASYSTMAALAASEQAQRVEQLRIAKCQADEALKKADEERVALRQRIADAETALRLEREAMEQRLKDAEAKGKAAAEEAAAAIARTVAEAAENDKAEAVADAGKKAVEAFLAEGWAALDHEGWVASVVEQKVDSWVRGPGAEWLARKGKDYYDGGKFFTQKMIYRRLARHLKIDPKEFDPAAYGLPPLQPDVRVPLPEGEERPDLEDSELMGKGDNEEAEDDAASKPKEDVAKEAEA</sequence>
<feature type="compositionally biased region" description="Basic and acidic residues" evidence="2">
    <location>
        <begin position="366"/>
        <end position="380"/>
    </location>
</feature>